<gene>
    <name evidence="1" type="ORF">ACGTZG_09875</name>
</gene>
<name>A0ABW7DQ50_9FIRM</name>
<keyword evidence="2" id="KW-1185">Reference proteome</keyword>
<protein>
    <submittedName>
        <fullName evidence="1">Uncharacterized protein</fullName>
    </submittedName>
</protein>
<comment type="caution">
    <text evidence="1">The sequence shown here is derived from an EMBL/GenBank/DDBJ whole genome shotgun (WGS) entry which is preliminary data.</text>
</comment>
<evidence type="ECO:0000313" key="1">
    <source>
        <dbReference type="EMBL" id="MFG6273496.1"/>
    </source>
</evidence>
<accession>A0ABW7DQ50</accession>
<reference evidence="1 2" key="1">
    <citation type="submission" date="2024-10" db="EMBL/GenBank/DDBJ databases">
        <authorList>
            <person name="Sang B.-I."/>
            <person name="Prabhaharan D."/>
        </authorList>
    </citation>
    <scope>NUCLEOTIDE SEQUENCE [LARGE SCALE GENOMIC DNA]</scope>
    <source>
        <strain evidence="1 2">MH</strain>
    </source>
</reference>
<proteinExistence type="predicted"/>
<dbReference type="EMBL" id="JBIEKR010000008">
    <property type="protein sequence ID" value="MFG6273496.1"/>
    <property type="molecule type" value="Genomic_DNA"/>
</dbReference>
<dbReference type="Proteomes" id="UP001605989">
    <property type="component" value="Unassembled WGS sequence"/>
</dbReference>
<sequence>MKVSTAMIDKAIRDRYQEPNWLLGFEVGNSTGAELKRHADAVAINQYPSRSFETIGMEVKISKGDLRRELEDADKCDELYKYVNEWYLVVPKGLTDGELIPPNWGIMEYHEKSGRLRIKQPAKWHDAVVDKGFMIAFVRGLGRSDDYTKQQAYREAYNTVRFQEEQAQKELAALRTSLEKIRKATGIDLVEWNADRYIKIIQVATNISDQLKLGSASRLNLQTQIEASIELMTDAAQKIESAYKGILPLLGGEKG</sequence>
<dbReference type="RefSeq" id="WP_113855050.1">
    <property type="nucleotide sequence ID" value="NZ_CP011940.1"/>
</dbReference>
<evidence type="ECO:0000313" key="2">
    <source>
        <dbReference type="Proteomes" id="UP001605989"/>
    </source>
</evidence>
<organism evidence="1 2">
    <name type="scientific">Megasphaera hexanoica</name>
    <dbReference type="NCBI Taxonomy" id="1675036"/>
    <lineage>
        <taxon>Bacteria</taxon>
        <taxon>Bacillati</taxon>
        <taxon>Bacillota</taxon>
        <taxon>Negativicutes</taxon>
        <taxon>Veillonellales</taxon>
        <taxon>Veillonellaceae</taxon>
        <taxon>Megasphaera</taxon>
    </lineage>
</organism>